<keyword evidence="2" id="KW-1185">Reference proteome</keyword>
<evidence type="ECO:0000313" key="1">
    <source>
        <dbReference type="EMBL" id="EEF29618.1"/>
    </source>
</evidence>
<dbReference type="AlphaFoldDB" id="B9T3E2"/>
<name>B9T3E2_RICCO</name>
<evidence type="ECO:0000313" key="2">
    <source>
        <dbReference type="Proteomes" id="UP000008311"/>
    </source>
</evidence>
<proteinExistence type="predicted"/>
<dbReference type="Proteomes" id="UP000008311">
    <property type="component" value="Unassembled WGS sequence"/>
</dbReference>
<organism evidence="1 2">
    <name type="scientific">Ricinus communis</name>
    <name type="common">Castor bean</name>
    <dbReference type="NCBI Taxonomy" id="3988"/>
    <lineage>
        <taxon>Eukaryota</taxon>
        <taxon>Viridiplantae</taxon>
        <taxon>Streptophyta</taxon>
        <taxon>Embryophyta</taxon>
        <taxon>Tracheophyta</taxon>
        <taxon>Spermatophyta</taxon>
        <taxon>Magnoliopsida</taxon>
        <taxon>eudicotyledons</taxon>
        <taxon>Gunneridae</taxon>
        <taxon>Pentapetalae</taxon>
        <taxon>rosids</taxon>
        <taxon>fabids</taxon>
        <taxon>Malpighiales</taxon>
        <taxon>Euphorbiaceae</taxon>
        <taxon>Acalyphoideae</taxon>
        <taxon>Acalypheae</taxon>
        <taxon>Ricinus</taxon>
    </lineage>
</organism>
<reference evidence="2" key="1">
    <citation type="journal article" date="2010" name="Nat. Biotechnol.">
        <title>Draft genome sequence of the oilseed species Ricinus communis.</title>
        <authorList>
            <person name="Chan A.P."/>
            <person name="Crabtree J."/>
            <person name="Zhao Q."/>
            <person name="Lorenzi H."/>
            <person name="Orvis J."/>
            <person name="Puiu D."/>
            <person name="Melake-Berhan A."/>
            <person name="Jones K.M."/>
            <person name="Redman J."/>
            <person name="Chen G."/>
            <person name="Cahoon E.B."/>
            <person name="Gedil M."/>
            <person name="Stanke M."/>
            <person name="Haas B.J."/>
            <person name="Wortman J.R."/>
            <person name="Fraser-Liggett C.M."/>
            <person name="Ravel J."/>
            <person name="Rabinowicz P.D."/>
        </authorList>
    </citation>
    <scope>NUCLEOTIDE SEQUENCE [LARGE SCALE GENOMIC DNA]</scope>
    <source>
        <strain evidence="2">cv. Hale</strain>
    </source>
</reference>
<accession>B9T3E2</accession>
<gene>
    <name evidence="1" type="ORF">RCOM_0449320</name>
</gene>
<sequence length="106" mass="11726">MAVCSVNYQDFTPKLADSGMVTSEGENLQSRTRLEDIYGLGVMTLQVMMKKKNASLLPGVRIPWHISEQASRIYLQQKHAVDLALITTGCTKRAATAIRLCRGQSI</sequence>
<dbReference type="InParanoid" id="B9T3E2"/>
<protein>
    <submittedName>
        <fullName evidence="1">Uncharacterized protein</fullName>
    </submittedName>
</protein>
<dbReference type="EMBL" id="EQ974414">
    <property type="protein sequence ID" value="EEF29618.1"/>
    <property type="molecule type" value="Genomic_DNA"/>
</dbReference>